<keyword evidence="5 11" id="KW-0067">ATP-binding</keyword>
<dbReference type="EC" id="5.6.2.4" evidence="9"/>
<dbReference type="PANTHER" id="PTHR11070:SF2">
    <property type="entry name" value="ATP-DEPENDENT DNA HELICASE SRS2"/>
    <property type="match status" value="1"/>
</dbReference>
<dbReference type="InterPro" id="IPR027417">
    <property type="entry name" value="P-loop_NTPase"/>
</dbReference>
<keyword evidence="6" id="KW-0238">DNA-binding</keyword>
<dbReference type="InterPro" id="IPR000212">
    <property type="entry name" value="DNA_helicase_UvrD/REP"/>
</dbReference>
<dbReference type="Pfam" id="PF13361">
    <property type="entry name" value="UvrD_C"/>
    <property type="match status" value="2"/>
</dbReference>
<gene>
    <name evidence="15" type="ORF">CXQ85_004186</name>
</gene>
<evidence type="ECO:0000256" key="8">
    <source>
        <dbReference type="ARBA" id="ARBA00034617"/>
    </source>
</evidence>
<dbReference type="PROSITE" id="PS51198">
    <property type="entry name" value="UVRD_HELICASE_ATP_BIND"/>
    <property type="match status" value="1"/>
</dbReference>
<dbReference type="GO" id="GO:0000725">
    <property type="term" value="P:recombinational repair"/>
    <property type="evidence" value="ECO:0007669"/>
    <property type="project" value="TreeGrafter"/>
</dbReference>
<organism evidence="15 16">
    <name type="scientific">Candidozyma haemuli</name>
    <dbReference type="NCBI Taxonomy" id="45357"/>
    <lineage>
        <taxon>Eukaryota</taxon>
        <taxon>Fungi</taxon>
        <taxon>Dikarya</taxon>
        <taxon>Ascomycota</taxon>
        <taxon>Saccharomycotina</taxon>
        <taxon>Pichiomycetes</taxon>
        <taxon>Metschnikowiaceae</taxon>
        <taxon>Candidozyma</taxon>
    </lineage>
</organism>
<evidence type="ECO:0000256" key="4">
    <source>
        <dbReference type="ARBA" id="ARBA00022806"/>
    </source>
</evidence>
<evidence type="ECO:0000256" key="3">
    <source>
        <dbReference type="ARBA" id="ARBA00022801"/>
    </source>
</evidence>
<dbReference type="GO" id="GO:0005634">
    <property type="term" value="C:nucleus"/>
    <property type="evidence" value="ECO:0007669"/>
    <property type="project" value="TreeGrafter"/>
</dbReference>
<dbReference type="GO" id="GO:0016787">
    <property type="term" value="F:hydrolase activity"/>
    <property type="evidence" value="ECO:0007669"/>
    <property type="project" value="UniProtKB-UniRule"/>
</dbReference>
<dbReference type="GO" id="GO:0043138">
    <property type="term" value="F:3'-5' DNA helicase activity"/>
    <property type="evidence" value="ECO:0007669"/>
    <property type="project" value="UniProtKB-EC"/>
</dbReference>
<evidence type="ECO:0000313" key="15">
    <source>
        <dbReference type="EMBL" id="PVH20682.1"/>
    </source>
</evidence>
<evidence type="ECO:0000256" key="12">
    <source>
        <dbReference type="SAM" id="MobiDB-lite"/>
    </source>
</evidence>
<evidence type="ECO:0000256" key="2">
    <source>
        <dbReference type="ARBA" id="ARBA00022741"/>
    </source>
</evidence>
<comment type="similarity">
    <text evidence="1">Belongs to the helicase family. UvrD subfamily.</text>
</comment>
<name>A0A2V1ASG9_9ASCO</name>
<evidence type="ECO:0000259" key="13">
    <source>
        <dbReference type="PROSITE" id="PS51198"/>
    </source>
</evidence>
<dbReference type="GO" id="GO:0003677">
    <property type="term" value="F:DNA binding"/>
    <property type="evidence" value="ECO:0007669"/>
    <property type="project" value="UniProtKB-KW"/>
</dbReference>
<feature type="domain" description="UvrD-like helicase C-terminal" evidence="14">
    <location>
        <begin position="321"/>
        <end position="629"/>
    </location>
</feature>
<dbReference type="PROSITE" id="PS51217">
    <property type="entry name" value="UVRD_HELICASE_CTER"/>
    <property type="match status" value="1"/>
</dbReference>
<keyword evidence="3 11" id="KW-0378">Hydrolase</keyword>
<dbReference type="VEuPathDB" id="FungiDB:CXQ85_004186"/>
<proteinExistence type="inferred from homology"/>
<dbReference type="EMBL" id="PKFO01000004">
    <property type="protein sequence ID" value="PVH20682.1"/>
    <property type="molecule type" value="Genomic_DNA"/>
</dbReference>
<protein>
    <recommendedName>
        <fullName evidence="9">DNA 3'-5' helicase</fullName>
        <ecNumber evidence="9">5.6.2.4</ecNumber>
    </recommendedName>
</protein>
<sequence length="853" mass="95948">MSAREILGKVYKGLNERQRQAVQAPASGILQIVAGPGTGKTTVLVGRVAYLLLSEDISPENIIVTTFTKKAANEMLERLRELLKGTSIAVGKLLIGTFHSICYRIIQKHGSRLDLAGFSIADDRDAKQVLNEAILGLGDDKWDVIDGLDELVKLPYKSGNDDQKYRGLDPKKLVKGISSLKSRGLLPTDYEREIQQNKLLHIVYSAYQDRLTANKLLDFDDCLLYCHRIVSKYPVLSYIEHTLVDEFQDTNEIQLQLMYHFAKGSLTDRELQNNVTIVGDPDQSIYAFRNAQSVNFDKMKDHYKKHKLRVITLEENYRSTPGILSLSETLMHQQAGRAVKTLRSQSECAIEPVYSNFNSSEEEAAWVASRIKQIMTLPHFIHSDCAILVRSAYQTRAIETELARKKIPYFMVKGRAFWERKEVVAMMDYLRCVANDNDRIAFLRCVNFPKRGFGPKAIAELEAQIEKQGEDGSVFRTLQNLSTGQISSSLGPKMRKSLEGFLGLIEKCRLLLPDDIEGASDMSSRLEKVFMDLYVQSGIQKEFVENVDCDLNVMEVKSQLLDYQMPEEDYLPDYLEDGEEPVPTEIEVSGQTFLQTFIASVRLFDTDPESNDQESIPKVALSTIHGAKGLEWPVVFVPGVSEGLLPASFAMTDEESVNEERRCFYVAVTRAKALLLLSSYVDGPSNGKWRGIESVSRFLKGITKKHKTRLHFKDAQALEHLYTLLGKEKVESVAEVLEKFRGEDKETPNTKYNDYSVEFSTARDVKPSSKKAPSSLNFLNQRSMGVSQKWDKPAVNATMTPGSFRPPRPNPSFAPQTAPGTKPETSITVSSGVKRAPTYIPSRPKSKKRLGTR</sequence>
<evidence type="ECO:0000256" key="6">
    <source>
        <dbReference type="ARBA" id="ARBA00023125"/>
    </source>
</evidence>
<evidence type="ECO:0000256" key="7">
    <source>
        <dbReference type="ARBA" id="ARBA00023235"/>
    </source>
</evidence>
<evidence type="ECO:0000256" key="5">
    <source>
        <dbReference type="ARBA" id="ARBA00022840"/>
    </source>
</evidence>
<feature type="domain" description="UvrD-like helicase ATP-binding" evidence="13">
    <location>
        <begin position="13"/>
        <end position="320"/>
    </location>
</feature>
<feature type="compositionally biased region" description="Basic residues" evidence="12">
    <location>
        <begin position="844"/>
        <end position="853"/>
    </location>
</feature>
<accession>A0A2V1ASG9</accession>
<dbReference type="PANTHER" id="PTHR11070">
    <property type="entry name" value="UVRD / RECB / PCRA DNA HELICASE FAMILY MEMBER"/>
    <property type="match status" value="1"/>
</dbReference>
<dbReference type="Pfam" id="PF00580">
    <property type="entry name" value="UvrD-helicase"/>
    <property type="match status" value="1"/>
</dbReference>
<feature type="compositionally biased region" description="Polar residues" evidence="12">
    <location>
        <begin position="813"/>
        <end position="831"/>
    </location>
</feature>
<dbReference type="Proteomes" id="UP000244309">
    <property type="component" value="Unassembled WGS sequence"/>
</dbReference>
<dbReference type="InterPro" id="IPR013986">
    <property type="entry name" value="DExx_box_DNA_helicase_dom_sf"/>
</dbReference>
<dbReference type="STRING" id="45357.A0A2V1ASG9"/>
<keyword evidence="4 11" id="KW-0347">Helicase</keyword>
<comment type="catalytic activity">
    <reaction evidence="10">
        <text>ATP + H2O = ADP + phosphate + H(+)</text>
        <dbReference type="Rhea" id="RHEA:13065"/>
        <dbReference type="ChEBI" id="CHEBI:15377"/>
        <dbReference type="ChEBI" id="CHEBI:15378"/>
        <dbReference type="ChEBI" id="CHEBI:30616"/>
        <dbReference type="ChEBI" id="CHEBI:43474"/>
        <dbReference type="ChEBI" id="CHEBI:456216"/>
        <dbReference type="EC" id="5.6.2.4"/>
    </reaction>
</comment>
<reference evidence="15 16" key="1">
    <citation type="submission" date="2017-12" db="EMBL/GenBank/DDBJ databases">
        <title>Genome Sequence of a Multidrug-Resistant Candida haemulonii Isolate from a Patient with Chronic Leg Ulcers in Israel.</title>
        <authorList>
            <person name="Chow N.A."/>
            <person name="Gade L."/>
            <person name="Batra D."/>
            <person name="Rowe L.A."/>
            <person name="Ben-Ami R."/>
            <person name="Loparev V.N."/>
            <person name="Litvintseva A.P."/>
        </authorList>
    </citation>
    <scope>NUCLEOTIDE SEQUENCE [LARGE SCALE GENOMIC DNA]</scope>
    <source>
        <strain evidence="15 16">B11899</strain>
    </source>
</reference>
<evidence type="ECO:0000259" key="14">
    <source>
        <dbReference type="PROSITE" id="PS51217"/>
    </source>
</evidence>
<dbReference type="InterPro" id="IPR014016">
    <property type="entry name" value="UvrD-like_ATP-bd"/>
</dbReference>
<dbReference type="RefSeq" id="XP_025341622.1">
    <property type="nucleotide sequence ID" value="XM_025487814.1"/>
</dbReference>
<dbReference type="CDD" id="cd17932">
    <property type="entry name" value="DEXQc_UvrD"/>
    <property type="match status" value="1"/>
</dbReference>
<dbReference type="Gene3D" id="1.10.10.160">
    <property type="match status" value="1"/>
</dbReference>
<evidence type="ECO:0000256" key="10">
    <source>
        <dbReference type="ARBA" id="ARBA00048988"/>
    </source>
</evidence>
<dbReference type="InterPro" id="IPR014017">
    <property type="entry name" value="DNA_helicase_UvrD-like_C"/>
</dbReference>
<dbReference type="Gene3D" id="3.40.50.300">
    <property type="entry name" value="P-loop containing nucleotide triphosphate hydrolases"/>
    <property type="match status" value="2"/>
</dbReference>
<evidence type="ECO:0000256" key="9">
    <source>
        <dbReference type="ARBA" id="ARBA00034808"/>
    </source>
</evidence>
<evidence type="ECO:0000313" key="16">
    <source>
        <dbReference type="Proteomes" id="UP000244309"/>
    </source>
</evidence>
<evidence type="ECO:0000256" key="1">
    <source>
        <dbReference type="ARBA" id="ARBA00009922"/>
    </source>
</evidence>
<keyword evidence="2 11" id="KW-0547">Nucleotide-binding</keyword>
<dbReference type="AlphaFoldDB" id="A0A2V1ASG9"/>
<feature type="binding site" evidence="11">
    <location>
        <begin position="34"/>
        <end position="41"/>
    </location>
    <ligand>
        <name>ATP</name>
        <dbReference type="ChEBI" id="CHEBI:30616"/>
    </ligand>
</feature>
<keyword evidence="16" id="KW-1185">Reference proteome</keyword>
<evidence type="ECO:0000256" key="11">
    <source>
        <dbReference type="PROSITE-ProRule" id="PRU00560"/>
    </source>
</evidence>
<feature type="region of interest" description="Disordered" evidence="12">
    <location>
        <begin position="785"/>
        <end position="853"/>
    </location>
</feature>
<keyword evidence="7" id="KW-0413">Isomerase</keyword>
<dbReference type="OrthoDB" id="1470711at2759"/>
<comment type="caution">
    <text evidence="15">The sequence shown here is derived from an EMBL/GenBank/DDBJ whole genome shotgun (WGS) entry which is preliminary data.</text>
</comment>
<dbReference type="GeneID" id="37009516"/>
<dbReference type="SUPFAM" id="SSF52540">
    <property type="entry name" value="P-loop containing nucleoside triphosphate hydrolases"/>
    <property type="match status" value="1"/>
</dbReference>
<comment type="catalytic activity">
    <reaction evidence="8">
        <text>Couples ATP hydrolysis with the unwinding of duplex DNA by translocating in the 3'-5' direction.</text>
        <dbReference type="EC" id="5.6.2.4"/>
    </reaction>
</comment>
<dbReference type="GO" id="GO:0005524">
    <property type="term" value="F:ATP binding"/>
    <property type="evidence" value="ECO:0007669"/>
    <property type="project" value="UniProtKB-UniRule"/>
</dbReference>
<dbReference type="CDD" id="cd18807">
    <property type="entry name" value="SF1_C_UvrD"/>
    <property type="match status" value="1"/>
</dbReference>
<dbReference type="Gene3D" id="1.10.486.10">
    <property type="entry name" value="PCRA, domain 4"/>
    <property type="match status" value="1"/>
</dbReference>